<dbReference type="Gene3D" id="2.60.120.10">
    <property type="entry name" value="Jelly Rolls"/>
    <property type="match status" value="1"/>
</dbReference>
<dbReference type="InterPro" id="IPR025979">
    <property type="entry name" value="ChrR-like_cupin_dom"/>
</dbReference>
<comment type="caution">
    <text evidence="2">The sequence shown here is derived from an EMBL/GenBank/DDBJ whole genome shotgun (WGS) entry which is preliminary data.</text>
</comment>
<evidence type="ECO:0000259" key="1">
    <source>
        <dbReference type="Pfam" id="PF12973"/>
    </source>
</evidence>
<dbReference type="CDD" id="cd20301">
    <property type="entry name" value="cupin_ChrR"/>
    <property type="match status" value="1"/>
</dbReference>
<dbReference type="Gene3D" id="1.10.10.1320">
    <property type="entry name" value="Anti-sigma factor, zinc-finger domain"/>
    <property type="match status" value="1"/>
</dbReference>
<dbReference type="InterPro" id="IPR011051">
    <property type="entry name" value="RmlC_Cupin_sf"/>
</dbReference>
<protein>
    <submittedName>
        <fullName evidence="2">Anti-sigma-E factor ChrR</fullName>
    </submittedName>
</protein>
<accession>A0A9W6IMQ4</accession>
<organism evidence="2 3">
    <name type="scientific">Maricaulis virginensis</name>
    <dbReference type="NCBI Taxonomy" id="144022"/>
    <lineage>
        <taxon>Bacteria</taxon>
        <taxon>Pseudomonadati</taxon>
        <taxon>Pseudomonadota</taxon>
        <taxon>Alphaproteobacteria</taxon>
        <taxon>Maricaulales</taxon>
        <taxon>Maricaulaceae</taxon>
        <taxon>Maricaulis</taxon>
    </lineage>
</organism>
<dbReference type="EMBL" id="BSFE01000003">
    <property type="protein sequence ID" value="GLK51771.1"/>
    <property type="molecule type" value="Genomic_DNA"/>
</dbReference>
<dbReference type="InterPro" id="IPR012807">
    <property type="entry name" value="Anti-sigma_ChrR"/>
</dbReference>
<dbReference type="InterPro" id="IPR041916">
    <property type="entry name" value="Anti_sigma_zinc_sf"/>
</dbReference>
<sequence>MEMTQRGHVLDDSWYLDYAAGTLGTEAQDVMMASHVELSDEARGRVAALEMLGGAMLDASDSGEAPLGFSVEDILRRAGDEPDAAVTAAAPVAAAPDADDSLCLPQALQDYLARTGTPVRWGFLGPGMRKAILWRGEHGERLWLLRARPGVAIPHHGHNGSELTLVLKGSFWDGDQEYRPGDVEEAHPGVEHDIRIGEGGECICLALTEGKLKFESPVLRAFQVFTGL</sequence>
<dbReference type="InterPro" id="IPR014710">
    <property type="entry name" value="RmlC-like_jellyroll"/>
</dbReference>
<gene>
    <name evidence="2" type="primary">chrR</name>
    <name evidence="2" type="ORF">GCM10017621_12790</name>
</gene>
<dbReference type="AlphaFoldDB" id="A0A9W6IMQ4"/>
<dbReference type="SUPFAM" id="SSF51182">
    <property type="entry name" value="RmlC-like cupins"/>
    <property type="match status" value="1"/>
</dbReference>
<feature type="domain" description="ChrR-like cupin" evidence="1">
    <location>
        <begin position="119"/>
        <end position="206"/>
    </location>
</feature>
<evidence type="ECO:0000313" key="2">
    <source>
        <dbReference type="EMBL" id="GLK51771.1"/>
    </source>
</evidence>
<dbReference type="NCBIfam" id="TIGR02451">
    <property type="entry name" value="anti_sig_ChrR"/>
    <property type="match status" value="1"/>
</dbReference>
<name>A0A9W6IMQ4_9PROT</name>
<evidence type="ECO:0000313" key="3">
    <source>
        <dbReference type="Proteomes" id="UP001143486"/>
    </source>
</evidence>
<proteinExistence type="predicted"/>
<dbReference type="Proteomes" id="UP001143486">
    <property type="component" value="Unassembled WGS sequence"/>
</dbReference>
<reference evidence="2" key="1">
    <citation type="journal article" date="2014" name="Int. J. Syst. Evol. Microbiol.">
        <title>Complete genome sequence of Corynebacterium casei LMG S-19264T (=DSM 44701T), isolated from a smear-ripened cheese.</title>
        <authorList>
            <consortium name="US DOE Joint Genome Institute (JGI-PGF)"/>
            <person name="Walter F."/>
            <person name="Albersmeier A."/>
            <person name="Kalinowski J."/>
            <person name="Ruckert C."/>
        </authorList>
    </citation>
    <scope>NUCLEOTIDE SEQUENCE</scope>
    <source>
        <strain evidence="2">VKM B-1513</strain>
    </source>
</reference>
<keyword evidence="3" id="KW-1185">Reference proteome</keyword>
<reference evidence="2" key="2">
    <citation type="submission" date="2023-01" db="EMBL/GenBank/DDBJ databases">
        <authorList>
            <person name="Sun Q."/>
            <person name="Evtushenko L."/>
        </authorList>
    </citation>
    <scope>NUCLEOTIDE SEQUENCE</scope>
    <source>
        <strain evidence="2">VKM B-1513</strain>
    </source>
</reference>
<dbReference type="Pfam" id="PF12973">
    <property type="entry name" value="Cupin_7"/>
    <property type="match status" value="1"/>
</dbReference>